<reference evidence="1" key="1">
    <citation type="submission" date="2022-05" db="EMBL/GenBank/DDBJ databases">
        <title>Expanded diversity of anoxic marine methylotrophy in a Black Sea sulfate reducing microorganism.</title>
        <authorList>
            <person name="Fischer P.Q."/>
            <person name="Stams A.J.M."/>
            <person name="Villanueva L."/>
            <person name="Sousa D.Z."/>
        </authorList>
    </citation>
    <scope>NUCLEOTIDE SEQUENCE</scope>
    <source>
        <strain evidence="1">P130</strain>
    </source>
</reference>
<dbReference type="Proteomes" id="UP001176021">
    <property type="component" value="Unassembled WGS sequence"/>
</dbReference>
<comment type="caution">
    <text evidence="1">The sequence shown here is derived from an EMBL/GenBank/DDBJ whole genome shotgun (WGS) entry which is preliminary data.</text>
</comment>
<protein>
    <submittedName>
        <fullName evidence="1">Uncharacterized protein</fullName>
    </submittedName>
</protein>
<proteinExistence type="predicted"/>
<dbReference type="RefSeq" id="WP_302049941.1">
    <property type="nucleotide sequence ID" value="NZ_JAMJEV010000024.1"/>
</dbReference>
<gene>
    <name evidence="1" type="ORF">M8H41_21080</name>
</gene>
<evidence type="ECO:0000313" key="1">
    <source>
        <dbReference type="EMBL" id="MDO0825323.1"/>
    </source>
</evidence>
<keyword evidence="2" id="KW-1185">Reference proteome</keyword>
<sequence length="90" mass="9873">MELSASNGLKILLVIWASNTSFSDLLLRLVDSGLEWGLDSLTPKNYTTSQVTKVATVASNTLALITIKIRHGQILMVYFAVIPSFPFCVK</sequence>
<accession>A0ABT8QVE3</accession>
<organism evidence="1 2">
    <name type="scientific">Desulfosporosinus nitroreducens</name>
    <dbReference type="NCBI Taxonomy" id="2018668"/>
    <lineage>
        <taxon>Bacteria</taxon>
        <taxon>Bacillati</taxon>
        <taxon>Bacillota</taxon>
        <taxon>Clostridia</taxon>
        <taxon>Eubacteriales</taxon>
        <taxon>Desulfitobacteriaceae</taxon>
        <taxon>Desulfosporosinus</taxon>
    </lineage>
</organism>
<name>A0ABT8QVE3_9FIRM</name>
<evidence type="ECO:0000313" key="2">
    <source>
        <dbReference type="Proteomes" id="UP001176021"/>
    </source>
</evidence>
<dbReference type="EMBL" id="JAMJEV010000024">
    <property type="protein sequence ID" value="MDO0825323.1"/>
    <property type="molecule type" value="Genomic_DNA"/>
</dbReference>